<dbReference type="OrthoDB" id="440591at2"/>
<protein>
    <recommendedName>
        <fullName evidence="3">Histidine kinase</fullName>
    </recommendedName>
</protein>
<proteinExistence type="predicted"/>
<organism evidence="1 2">
    <name type="scientific">Brunnivagina elsteri CCALA 953</name>
    <dbReference type="NCBI Taxonomy" id="987040"/>
    <lineage>
        <taxon>Bacteria</taxon>
        <taxon>Bacillati</taxon>
        <taxon>Cyanobacteriota</taxon>
        <taxon>Cyanophyceae</taxon>
        <taxon>Nostocales</taxon>
        <taxon>Calotrichaceae</taxon>
        <taxon>Brunnivagina</taxon>
    </lineage>
</organism>
<evidence type="ECO:0008006" key="3">
    <source>
        <dbReference type="Google" id="ProtNLM"/>
    </source>
</evidence>
<comment type="caution">
    <text evidence="1">The sequence shown here is derived from an EMBL/GenBank/DDBJ whole genome shotgun (WGS) entry which is preliminary data.</text>
</comment>
<sequence length="295" mass="34374">MNITKIDELRLDLHSKLQDLPLWNENLELEDSGNRLIQLFEQEPLIPGVILTQNHNYVGMISRRQFFEFMSRPYSLGLFAERAISHLYDYLQPEISELSGNTTVIEATQIALKRTFQLVYEPIVVKVLTANSQVYQLLDIHNLLLAHSQIQILTLRKLEQAESQSRIHQADLDNFKQKQVVIVQQQRLQIWEQLKTDINREILHPTKLIIGNLIHANRCTQDLSQIVNLYQQHYPQPVPEIQAAIGKIKIDVFNRELTELLSTTKNHAKRIQKFVHSWEDISTKDIPDVEELNHA</sequence>
<keyword evidence="2" id="KW-1185">Reference proteome</keyword>
<dbReference type="EMBL" id="NTFS01000050">
    <property type="protein sequence ID" value="PAX59469.1"/>
    <property type="molecule type" value="Genomic_DNA"/>
</dbReference>
<name>A0A2A2TM46_9CYAN</name>
<evidence type="ECO:0000313" key="2">
    <source>
        <dbReference type="Proteomes" id="UP000218238"/>
    </source>
</evidence>
<gene>
    <name evidence="1" type="ORF">CK510_06915</name>
</gene>
<evidence type="ECO:0000313" key="1">
    <source>
        <dbReference type="EMBL" id="PAX59469.1"/>
    </source>
</evidence>
<dbReference type="Proteomes" id="UP000218238">
    <property type="component" value="Unassembled WGS sequence"/>
</dbReference>
<accession>A0A2A2TM46</accession>
<dbReference type="AlphaFoldDB" id="A0A2A2TM46"/>
<dbReference type="RefSeq" id="WP_095720999.1">
    <property type="nucleotide sequence ID" value="NZ_NTFS01000050.1"/>
</dbReference>
<reference evidence="1 2" key="1">
    <citation type="submission" date="2017-08" db="EMBL/GenBank/DDBJ databases">
        <title>Draft genome sequence of filamentous cyanobacterium Calothrix elsteri CCALA 953.</title>
        <authorList>
            <person name="Gagunashvili A.N."/>
            <person name="Elster J."/>
            <person name="Andresson O.S."/>
        </authorList>
    </citation>
    <scope>NUCLEOTIDE SEQUENCE [LARGE SCALE GENOMIC DNA]</scope>
    <source>
        <strain evidence="1 2">CCALA 953</strain>
    </source>
</reference>